<evidence type="ECO:0000313" key="3">
    <source>
        <dbReference type="Proteomes" id="UP000265520"/>
    </source>
</evidence>
<protein>
    <submittedName>
        <fullName evidence="2">ROOT HAIR defective 3 GTP-binding family protein</fullName>
    </submittedName>
</protein>
<dbReference type="GO" id="GO:0016320">
    <property type="term" value="P:endoplasmic reticulum membrane fusion"/>
    <property type="evidence" value="ECO:0007669"/>
    <property type="project" value="TreeGrafter"/>
</dbReference>
<dbReference type="EMBL" id="LXQA010151772">
    <property type="protein sequence ID" value="MCI26190.1"/>
    <property type="molecule type" value="Genomic_DNA"/>
</dbReference>
<feature type="non-terminal residue" evidence="2">
    <location>
        <position position="1"/>
    </location>
</feature>
<reference evidence="2 3" key="1">
    <citation type="journal article" date="2018" name="Front. Plant Sci.">
        <title>Red Clover (Trifolium pratense) and Zigzag Clover (T. medium) - A Picture of Genomic Similarities and Differences.</title>
        <authorList>
            <person name="Dluhosova J."/>
            <person name="Istvanek J."/>
            <person name="Nedelnik J."/>
            <person name="Repkova J."/>
        </authorList>
    </citation>
    <scope>NUCLEOTIDE SEQUENCE [LARGE SCALE GENOMIC DNA]</scope>
    <source>
        <strain evidence="3">cv. 10/8</strain>
        <tissue evidence="2">Leaf</tissue>
    </source>
</reference>
<dbReference type="Pfam" id="PF20428">
    <property type="entry name" value="Sey1_3HB"/>
    <property type="match status" value="1"/>
</dbReference>
<dbReference type="InterPro" id="IPR046758">
    <property type="entry name" value="Sey1/RHD3-like_3HB"/>
</dbReference>
<dbReference type="PANTHER" id="PTHR45923:SF20">
    <property type="entry name" value="PROTEIN ROOT HAIR DEFECTIVE 3 HOMOLOG 2"/>
    <property type="match status" value="1"/>
</dbReference>
<organism evidence="2 3">
    <name type="scientific">Trifolium medium</name>
    <dbReference type="NCBI Taxonomy" id="97028"/>
    <lineage>
        <taxon>Eukaryota</taxon>
        <taxon>Viridiplantae</taxon>
        <taxon>Streptophyta</taxon>
        <taxon>Embryophyta</taxon>
        <taxon>Tracheophyta</taxon>
        <taxon>Spermatophyta</taxon>
        <taxon>Magnoliopsida</taxon>
        <taxon>eudicotyledons</taxon>
        <taxon>Gunneridae</taxon>
        <taxon>Pentapetalae</taxon>
        <taxon>rosids</taxon>
        <taxon>fabids</taxon>
        <taxon>Fabales</taxon>
        <taxon>Fabaceae</taxon>
        <taxon>Papilionoideae</taxon>
        <taxon>50 kb inversion clade</taxon>
        <taxon>NPAAA clade</taxon>
        <taxon>Hologalegina</taxon>
        <taxon>IRL clade</taxon>
        <taxon>Trifolieae</taxon>
        <taxon>Trifolium</taxon>
    </lineage>
</organism>
<feature type="domain" description="Sey1/RHD3-like three-helix bundle" evidence="1">
    <location>
        <begin position="1"/>
        <end position="32"/>
    </location>
</feature>
<accession>A0A392QRC8</accession>
<dbReference type="Proteomes" id="UP000265520">
    <property type="component" value="Unassembled WGS sequence"/>
</dbReference>
<evidence type="ECO:0000313" key="2">
    <source>
        <dbReference type="EMBL" id="MCI26190.1"/>
    </source>
</evidence>
<evidence type="ECO:0000259" key="1">
    <source>
        <dbReference type="Pfam" id="PF20428"/>
    </source>
</evidence>
<dbReference type="PANTHER" id="PTHR45923">
    <property type="entry name" value="PROTEIN SEY1"/>
    <property type="match status" value="1"/>
</dbReference>
<keyword evidence="3" id="KW-1185">Reference proteome</keyword>
<sequence length="78" mass="8717">FSTVFNHDNDSLPRVWTGNEDIRAITRDARSAPDNIERVLDLSLVNKTSAAASSQYTDREVSVDPLASSTWEEVLYCV</sequence>
<dbReference type="GO" id="GO:0005783">
    <property type="term" value="C:endoplasmic reticulum"/>
    <property type="evidence" value="ECO:0007669"/>
    <property type="project" value="TreeGrafter"/>
</dbReference>
<dbReference type="GO" id="GO:0003924">
    <property type="term" value="F:GTPase activity"/>
    <property type="evidence" value="ECO:0007669"/>
    <property type="project" value="TreeGrafter"/>
</dbReference>
<name>A0A392QRC8_9FABA</name>
<comment type="caution">
    <text evidence="2">The sequence shown here is derived from an EMBL/GenBank/DDBJ whole genome shotgun (WGS) entry which is preliminary data.</text>
</comment>
<dbReference type="AlphaFoldDB" id="A0A392QRC8"/>
<dbReference type="InterPro" id="IPR008803">
    <property type="entry name" value="RHD3/Sey1"/>
</dbReference>
<proteinExistence type="predicted"/>